<name>A0A2P2PJ15_RHIMU</name>
<accession>A0A2P2PJ15</accession>
<dbReference type="PANTHER" id="PTHR31096:SF65">
    <property type="entry name" value="ACT DOMAIN-CONTAINING PROTEIN ACR9"/>
    <property type="match status" value="1"/>
</dbReference>
<organism evidence="4">
    <name type="scientific">Rhizophora mucronata</name>
    <name type="common">Asiatic mangrove</name>
    <dbReference type="NCBI Taxonomy" id="61149"/>
    <lineage>
        <taxon>Eukaryota</taxon>
        <taxon>Viridiplantae</taxon>
        <taxon>Streptophyta</taxon>
        <taxon>Embryophyta</taxon>
        <taxon>Tracheophyta</taxon>
        <taxon>Spermatophyta</taxon>
        <taxon>Magnoliopsida</taxon>
        <taxon>eudicotyledons</taxon>
        <taxon>Gunneridae</taxon>
        <taxon>Pentapetalae</taxon>
        <taxon>rosids</taxon>
        <taxon>fabids</taxon>
        <taxon>Malpighiales</taxon>
        <taxon>Rhizophoraceae</taxon>
        <taxon>Rhizophora</taxon>
    </lineage>
</organism>
<sequence>MLCPVRVIVANRGPDTELLVANSVELCGKGRPRVFYDVTWALKKFGICVILAEIGRHTTQNRQWEVYRFLLDDNCEFSSASDEIRNQIVDRVKKTLMGW</sequence>
<dbReference type="AlphaFoldDB" id="A0A2P2PJ15"/>
<comment type="function">
    <text evidence="2">Binds amino acids.</text>
</comment>
<reference evidence="4" key="1">
    <citation type="submission" date="2018-02" db="EMBL/GenBank/DDBJ databases">
        <title>Rhizophora mucronata_Transcriptome.</title>
        <authorList>
            <person name="Meera S.P."/>
            <person name="Sreeshan A."/>
            <person name="Augustine A."/>
        </authorList>
    </citation>
    <scope>NUCLEOTIDE SEQUENCE</scope>
    <source>
        <tissue evidence="4">Leaf</tissue>
    </source>
</reference>
<keyword evidence="1 2" id="KW-0677">Repeat</keyword>
<dbReference type="EMBL" id="GGEC01074188">
    <property type="protein sequence ID" value="MBX54672.1"/>
    <property type="molecule type" value="Transcribed_RNA"/>
</dbReference>
<dbReference type="PANTHER" id="PTHR31096">
    <property type="entry name" value="ACT DOMAIN-CONTAINING PROTEIN ACR4-RELATED"/>
    <property type="match status" value="1"/>
</dbReference>
<dbReference type="GO" id="GO:0016597">
    <property type="term" value="F:amino acid binding"/>
    <property type="evidence" value="ECO:0007669"/>
    <property type="project" value="UniProtKB-UniRule"/>
</dbReference>
<proteinExistence type="predicted"/>
<dbReference type="InterPro" id="IPR040217">
    <property type="entry name" value="ACR1-12"/>
</dbReference>
<protein>
    <recommendedName>
        <fullName evidence="2">ACT domain-containing protein ACR</fullName>
    </recommendedName>
    <alternativeName>
        <fullName evidence="2">Protein ACT DOMAIN REPEATS</fullName>
    </alternativeName>
</protein>
<evidence type="ECO:0000259" key="3">
    <source>
        <dbReference type="Pfam" id="PF24926"/>
    </source>
</evidence>
<dbReference type="Pfam" id="PF24926">
    <property type="entry name" value="ACT_ACR9_C"/>
    <property type="match status" value="1"/>
</dbReference>
<evidence type="ECO:0000256" key="1">
    <source>
        <dbReference type="ARBA" id="ARBA00022737"/>
    </source>
</evidence>
<evidence type="ECO:0000256" key="2">
    <source>
        <dbReference type="RuleBase" id="RU369043"/>
    </source>
</evidence>
<evidence type="ECO:0000313" key="4">
    <source>
        <dbReference type="EMBL" id="MBX54672.1"/>
    </source>
</evidence>
<dbReference type="InterPro" id="IPR056805">
    <property type="entry name" value="ACT_ACR9/10_C"/>
</dbReference>
<feature type="domain" description="ACT" evidence="3">
    <location>
        <begin position="16"/>
        <end position="98"/>
    </location>
</feature>